<comment type="catalytic activity">
    <reaction evidence="8">
        <text>L-seryl-[protein] + ATP = O-phospho-L-seryl-[protein] + ADP + H(+)</text>
        <dbReference type="Rhea" id="RHEA:17989"/>
        <dbReference type="Rhea" id="RHEA-COMP:9863"/>
        <dbReference type="Rhea" id="RHEA-COMP:11604"/>
        <dbReference type="ChEBI" id="CHEBI:15378"/>
        <dbReference type="ChEBI" id="CHEBI:29999"/>
        <dbReference type="ChEBI" id="CHEBI:30616"/>
        <dbReference type="ChEBI" id="CHEBI:83421"/>
        <dbReference type="ChEBI" id="CHEBI:456216"/>
        <dbReference type="EC" id="2.7.12.1"/>
    </reaction>
</comment>
<evidence type="ECO:0000256" key="6">
    <source>
        <dbReference type="ARBA" id="ARBA00022777"/>
    </source>
</evidence>
<dbReference type="SMART" id="SM00220">
    <property type="entry name" value="S_TKc"/>
    <property type="match status" value="1"/>
</dbReference>
<dbReference type="Gene3D" id="1.10.510.10">
    <property type="entry name" value="Transferase(Phosphotransferase) domain 1"/>
    <property type="match status" value="1"/>
</dbReference>
<dbReference type="Pfam" id="PF00069">
    <property type="entry name" value="Pkinase"/>
    <property type="match status" value="1"/>
</dbReference>
<dbReference type="CDD" id="cd14210">
    <property type="entry name" value="PKc_DYRK"/>
    <property type="match status" value="1"/>
</dbReference>
<dbReference type="InterPro" id="IPR050494">
    <property type="entry name" value="Ser_Thr_dual-spec_kinase"/>
</dbReference>
<keyword evidence="7 11" id="KW-0067">ATP-binding</keyword>
<comment type="caution">
    <text evidence="14">The sequence shown here is derived from an EMBL/GenBank/DDBJ whole genome shotgun (WGS) entry which is preliminary data.</text>
</comment>
<evidence type="ECO:0000256" key="3">
    <source>
        <dbReference type="ARBA" id="ARBA00022527"/>
    </source>
</evidence>
<evidence type="ECO:0000256" key="7">
    <source>
        <dbReference type="ARBA" id="ARBA00022840"/>
    </source>
</evidence>
<dbReference type="PANTHER" id="PTHR24058:SF22">
    <property type="entry name" value="DUAL SPECIFICITY TYROSINE-PHOSPHORYLATION-REGULATED KINASE 4"/>
    <property type="match status" value="1"/>
</dbReference>
<dbReference type="GO" id="GO:0005856">
    <property type="term" value="C:cytoskeleton"/>
    <property type="evidence" value="ECO:0007669"/>
    <property type="project" value="TreeGrafter"/>
</dbReference>
<dbReference type="GO" id="GO:0004674">
    <property type="term" value="F:protein serine/threonine kinase activity"/>
    <property type="evidence" value="ECO:0007669"/>
    <property type="project" value="UniProtKB-KW"/>
</dbReference>
<protein>
    <recommendedName>
        <fullName evidence="2">dual-specificity kinase</fullName>
        <ecNumber evidence="2">2.7.12.1</ecNumber>
    </recommendedName>
</protein>
<dbReference type="Gene3D" id="3.30.200.20">
    <property type="entry name" value="Phosphorylase Kinase, domain 1"/>
    <property type="match status" value="1"/>
</dbReference>
<dbReference type="EC" id="2.7.12.1" evidence="2"/>
<dbReference type="InterPro" id="IPR011009">
    <property type="entry name" value="Kinase-like_dom_sf"/>
</dbReference>
<keyword evidence="15" id="KW-1185">Reference proteome</keyword>
<evidence type="ECO:0000313" key="14">
    <source>
        <dbReference type="EMBL" id="GAX78051.1"/>
    </source>
</evidence>
<dbReference type="GO" id="GO:0004712">
    <property type="term" value="F:protein serine/threonine/tyrosine kinase activity"/>
    <property type="evidence" value="ECO:0007669"/>
    <property type="project" value="UniProtKB-EC"/>
</dbReference>
<evidence type="ECO:0000256" key="11">
    <source>
        <dbReference type="PROSITE-ProRule" id="PRU10141"/>
    </source>
</evidence>
<dbReference type="PROSITE" id="PS00107">
    <property type="entry name" value="PROTEIN_KINASE_ATP"/>
    <property type="match status" value="1"/>
</dbReference>
<gene>
    <name evidence="14" type="ORF">CEUSTIGMA_g5493.t1</name>
</gene>
<evidence type="ECO:0000256" key="9">
    <source>
        <dbReference type="ARBA" id="ARBA00049308"/>
    </source>
</evidence>
<comment type="catalytic activity">
    <reaction evidence="9">
        <text>L-threonyl-[protein] + ATP = O-phospho-L-threonyl-[protein] + ADP + H(+)</text>
        <dbReference type="Rhea" id="RHEA:46608"/>
        <dbReference type="Rhea" id="RHEA-COMP:11060"/>
        <dbReference type="Rhea" id="RHEA-COMP:11605"/>
        <dbReference type="ChEBI" id="CHEBI:15378"/>
        <dbReference type="ChEBI" id="CHEBI:30013"/>
        <dbReference type="ChEBI" id="CHEBI:30616"/>
        <dbReference type="ChEBI" id="CHEBI:61977"/>
        <dbReference type="ChEBI" id="CHEBI:456216"/>
        <dbReference type="EC" id="2.7.12.1"/>
    </reaction>
</comment>
<feature type="domain" description="Protein kinase" evidence="13">
    <location>
        <begin position="257"/>
        <end position="555"/>
    </location>
</feature>
<reference evidence="14 15" key="1">
    <citation type="submission" date="2017-08" db="EMBL/GenBank/DDBJ databases">
        <title>Acidophilic green algal genome provides insights into adaptation to an acidic environment.</title>
        <authorList>
            <person name="Hirooka S."/>
            <person name="Hirose Y."/>
            <person name="Kanesaki Y."/>
            <person name="Higuchi S."/>
            <person name="Fujiwara T."/>
            <person name="Onuma R."/>
            <person name="Era A."/>
            <person name="Ohbayashi R."/>
            <person name="Uzuka A."/>
            <person name="Nozaki H."/>
            <person name="Yoshikawa H."/>
            <person name="Miyagishima S.Y."/>
        </authorList>
    </citation>
    <scope>NUCLEOTIDE SEQUENCE [LARGE SCALE GENOMIC DNA]</scope>
    <source>
        <strain evidence="14 15">NIES-2499</strain>
    </source>
</reference>
<dbReference type="PANTHER" id="PTHR24058">
    <property type="entry name" value="DUAL SPECIFICITY PROTEIN KINASE"/>
    <property type="match status" value="1"/>
</dbReference>
<comment type="catalytic activity">
    <reaction evidence="10">
        <text>L-tyrosyl-[protein] + ATP = O-phospho-L-tyrosyl-[protein] + ADP + H(+)</text>
        <dbReference type="Rhea" id="RHEA:10596"/>
        <dbReference type="Rhea" id="RHEA-COMP:10136"/>
        <dbReference type="Rhea" id="RHEA-COMP:20101"/>
        <dbReference type="ChEBI" id="CHEBI:15378"/>
        <dbReference type="ChEBI" id="CHEBI:30616"/>
        <dbReference type="ChEBI" id="CHEBI:46858"/>
        <dbReference type="ChEBI" id="CHEBI:61978"/>
        <dbReference type="ChEBI" id="CHEBI:456216"/>
        <dbReference type="EC" id="2.7.12.1"/>
    </reaction>
</comment>
<dbReference type="FunFam" id="1.10.510.10:FF:000624">
    <property type="entry name" value="Mitogen-activated protein kinase"/>
    <property type="match status" value="1"/>
</dbReference>
<evidence type="ECO:0000256" key="1">
    <source>
        <dbReference type="ARBA" id="ARBA00008867"/>
    </source>
</evidence>
<evidence type="ECO:0000259" key="13">
    <source>
        <dbReference type="PROSITE" id="PS50011"/>
    </source>
</evidence>
<dbReference type="SUPFAM" id="SSF56112">
    <property type="entry name" value="Protein kinase-like (PK-like)"/>
    <property type="match status" value="1"/>
</dbReference>
<keyword evidence="5 11" id="KW-0547">Nucleotide-binding</keyword>
<name>A0A250X4R3_9CHLO</name>
<dbReference type="PROSITE" id="PS00108">
    <property type="entry name" value="PROTEIN_KINASE_ST"/>
    <property type="match status" value="1"/>
</dbReference>
<evidence type="ECO:0000256" key="10">
    <source>
        <dbReference type="ARBA" id="ARBA00051680"/>
    </source>
</evidence>
<dbReference type="OrthoDB" id="9332038at2759"/>
<evidence type="ECO:0000256" key="12">
    <source>
        <dbReference type="SAM" id="MobiDB-lite"/>
    </source>
</evidence>
<sequence length="807" mass="89017">MRVALPRLDFTKVRQIQAQDNVEPVPSPSITGVDSQRTKGEEADNILNSGMTNAERKSAHATATSSRPFTSLNQQGLAQTGLLSSGNMDTSISARGSSKPQFSMSVLTSATRANATTRNPSTRAHELLPPPDAALKLLNAEHVTGLGISTHVEPPPMHPSKQTLSVGLADQGDVDDDDEGAWESGALSAKQALKRYSEFLTVFERSEILEYQHVFFVGRAGAPKIQGDESMIDSNFGYDDDRGDYLAVPNDHLDYRYEVLSVLGKGSFGQVLKCYDFQSNQLFAVKVIRNKKQFRKQAMVELKMLSFLMEEDKGDSHHIVRMHGHFSFRNHLFIKFEVLSANLYDFLKKNDFMGLSQNLIRRFAHQILVALKFMKSQGVVHCDLKPENVMLRSSNRSMVKVIDFGSSCLQDEKVYTYIQSRFYRAPEVMLGLPYGTPIDMWSLACILAELHTGIPLFPGEDETEQVQCIMEVLGVPNQRLMASASRSKLFFDEEDFRPHTKASSKGIIHTPGGRSLGDVLSCPECHPFLDFLSRCLVWDPEQRLTPEQALVHPWILEQAVKPLPQQQHLSSYPQAAVAPRVPTVRQEKMQSEAVGTLTSSIAPHTLQSKAYEVGGVSQEYLRSISNAEARGETSIETFVVEAPAPPPSTAQRDTGSKLRISSKGALVPTRAAGQGSFLGIAGGIPNDGRISSQQHSKVSVGKTIQFTAQHKDPAASFEISVVSKPSLPKPSLPHGDPKVQPYTHATSFFTPRPPKTALINSEDSKLQSSPHAASFFTPRPPPAPPAHITTPRKSFLDRFLPMLTPRR</sequence>
<feature type="compositionally biased region" description="Polar residues" evidence="12">
    <location>
        <begin position="761"/>
        <end position="771"/>
    </location>
</feature>
<feature type="binding site" evidence="11">
    <location>
        <position position="286"/>
    </location>
    <ligand>
        <name>ATP</name>
        <dbReference type="ChEBI" id="CHEBI:30616"/>
    </ligand>
</feature>
<dbReference type="InterPro" id="IPR008271">
    <property type="entry name" value="Ser/Thr_kinase_AS"/>
</dbReference>
<keyword evidence="6" id="KW-0418">Kinase</keyword>
<dbReference type="Gene3D" id="3.30.10.30">
    <property type="entry name" value="DYRK"/>
    <property type="match status" value="1"/>
</dbReference>
<organism evidence="14 15">
    <name type="scientific">Chlamydomonas eustigma</name>
    <dbReference type="NCBI Taxonomy" id="1157962"/>
    <lineage>
        <taxon>Eukaryota</taxon>
        <taxon>Viridiplantae</taxon>
        <taxon>Chlorophyta</taxon>
        <taxon>core chlorophytes</taxon>
        <taxon>Chlorophyceae</taxon>
        <taxon>CS clade</taxon>
        <taxon>Chlamydomonadales</taxon>
        <taxon>Chlamydomonadaceae</taxon>
        <taxon>Chlamydomonas</taxon>
    </lineage>
</organism>
<dbReference type="InterPro" id="IPR000719">
    <property type="entry name" value="Prot_kinase_dom"/>
</dbReference>
<comment type="similarity">
    <text evidence="1">Belongs to the protein kinase superfamily. CMGC Ser/Thr protein kinase family. MNB/DYRK subfamily.</text>
</comment>
<dbReference type="GO" id="GO:0005737">
    <property type="term" value="C:cytoplasm"/>
    <property type="evidence" value="ECO:0007669"/>
    <property type="project" value="TreeGrafter"/>
</dbReference>
<evidence type="ECO:0000313" key="15">
    <source>
        <dbReference type="Proteomes" id="UP000232323"/>
    </source>
</evidence>
<evidence type="ECO:0000256" key="2">
    <source>
        <dbReference type="ARBA" id="ARBA00013203"/>
    </source>
</evidence>
<dbReference type="STRING" id="1157962.A0A250X4R3"/>
<evidence type="ECO:0000256" key="5">
    <source>
        <dbReference type="ARBA" id="ARBA00022741"/>
    </source>
</evidence>
<dbReference type="EMBL" id="BEGY01000029">
    <property type="protein sequence ID" value="GAX78051.1"/>
    <property type="molecule type" value="Genomic_DNA"/>
</dbReference>
<dbReference type="PROSITE" id="PS50011">
    <property type="entry name" value="PROTEIN_KINASE_DOM"/>
    <property type="match status" value="1"/>
</dbReference>
<feature type="compositionally biased region" description="Polar residues" evidence="12">
    <location>
        <begin position="61"/>
        <end position="72"/>
    </location>
</feature>
<feature type="region of interest" description="Disordered" evidence="12">
    <location>
        <begin position="20"/>
        <end position="72"/>
    </location>
</feature>
<feature type="region of interest" description="Disordered" evidence="12">
    <location>
        <begin position="761"/>
        <end position="792"/>
    </location>
</feature>
<evidence type="ECO:0000256" key="8">
    <source>
        <dbReference type="ARBA" id="ARBA00049003"/>
    </source>
</evidence>
<keyword evidence="3" id="KW-0723">Serine/threonine-protein kinase</keyword>
<dbReference type="Proteomes" id="UP000232323">
    <property type="component" value="Unassembled WGS sequence"/>
</dbReference>
<dbReference type="GO" id="GO:0005524">
    <property type="term" value="F:ATP binding"/>
    <property type="evidence" value="ECO:0007669"/>
    <property type="project" value="UniProtKB-UniRule"/>
</dbReference>
<evidence type="ECO:0000256" key="4">
    <source>
        <dbReference type="ARBA" id="ARBA00022679"/>
    </source>
</evidence>
<accession>A0A250X4R3</accession>
<keyword evidence="4" id="KW-0808">Transferase</keyword>
<proteinExistence type="inferred from homology"/>
<dbReference type="InterPro" id="IPR017441">
    <property type="entry name" value="Protein_kinase_ATP_BS"/>
</dbReference>
<dbReference type="InterPro" id="IPR042521">
    <property type="entry name" value="DYRK"/>
</dbReference>
<dbReference type="AlphaFoldDB" id="A0A250X4R3"/>